<dbReference type="EMBL" id="BGPR01026354">
    <property type="protein sequence ID" value="GBN95992.1"/>
    <property type="molecule type" value="Genomic_DNA"/>
</dbReference>
<organism evidence="1 2">
    <name type="scientific">Araneus ventricosus</name>
    <name type="common">Orbweaver spider</name>
    <name type="synonym">Epeira ventricosa</name>
    <dbReference type="NCBI Taxonomy" id="182803"/>
    <lineage>
        <taxon>Eukaryota</taxon>
        <taxon>Metazoa</taxon>
        <taxon>Ecdysozoa</taxon>
        <taxon>Arthropoda</taxon>
        <taxon>Chelicerata</taxon>
        <taxon>Arachnida</taxon>
        <taxon>Araneae</taxon>
        <taxon>Araneomorphae</taxon>
        <taxon>Entelegynae</taxon>
        <taxon>Araneoidea</taxon>
        <taxon>Araneidae</taxon>
        <taxon>Araneus</taxon>
    </lineage>
</organism>
<sequence>MQVSVPPHTSEAAAESAFWKLKNYLSPFTNSVDTTITRPERLRLLVVGLARRGSDYELSRVKKTAFRNTFTISPLKHSDIMWNLLLCAVRS</sequence>
<evidence type="ECO:0000313" key="1">
    <source>
        <dbReference type="EMBL" id="GBN95992.1"/>
    </source>
</evidence>
<dbReference type="Proteomes" id="UP000499080">
    <property type="component" value="Unassembled WGS sequence"/>
</dbReference>
<reference evidence="1 2" key="1">
    <citation type="journal article" date="2019" name="Sci. Rep.">
        <title>Orb-weaving spider Araneus ventricosus genome elucidates the spidroin gene catalogue.</title>
        <authorList>
            <person name="Kono N."/>
            <person name="Nakamura H."/>
            <person name="Ohtoshi R."/>
            <person name="Moran D.A.P."/>
            <person name="Shinohara A."/>
            <person name="Yoshida Y."/>
            <person name="Fujiwara M."/>
            <person name="Mori M."/>
            <person name="Tomita M."/>
            <person name="Arakawa K."/>
        </authorList>
    </citation>
    <scope>NUCLEOTIDE SEQUENCE [LARGE SCALE GENOMIC DNA]</scope>
</reference>
<comment type="caution">
    <text evidence="1">The sequence shown here is derived from an EMBL/GenBank/DDBJ whole genome shotgun (WGS) entry which is preliminary data.</text>
</comment>
<name>A0A4Y2T5U9_ARAVE</name>
<gene>
    <name evidence="1" type="ORF">AVEN_180173_1</name>
</gene>
<proteinExistence type="predicted"/>
<dbReference type="AlphaFoldDB" id="A0A4Y2T5U9"/>
<keyword evidence="2" id="KW-1185">Reference proteome</keyword>
<evidence type="ECO:0000313" key="2">
    <source>
        <dbReference type="Proteomes" id="UP000499080"/>
    </source>
</evidence>
<protein>
    <submittedName>
        <fullName evidence="1">Uncharacterized protein</fullName>
    </submittedName>
</protein>
<accession>A0A4Y2T5U9</accession>